<dbReference type="AlphaFoldDB" id="A0A074Y998"/>
<organism evidence="1 2">
    <name type="scientific">Aureobasidium pullulans EXF-150</name>
    <dbReference type="NCBI Taxonomy" id="1043002"/>
    <lineage>
        <taxon>Eukaryota</taxon>
        <taxon>Fungi</taxon>
        <taxon>Dikarya</taxon>
        <taxon>Ascomycota</taxon>
        <taxon>Pezizomycotina</taxon>
        <taxon>Dothideomycetes</taxon>
        <taxon>Dothideomycetidae</taxon>
        <taxon>Dothideales</taxon>
        <taxon>Saccotheciaceae</taxon>
        <taxon>Aureobasidium</taxon>
    </lineage>
</organism>
<dbReference type="OrthoDB" id="5404489at2759"/>
<dbReference type="GeneID" id="40745503"/>
<evidence type="ECO:0000313" key="1">
    <source>
        <dbReference type="EMBL" id="KEQ83431.1"/>
    </source>
</evidence>
<dbReference type="HOGENOM" id="CLU_1261261_0_0_1"/>
<dbReference type="Proteomes" id="UP000030706">
    <property type="component" value="Unassembled WGS sequence"/>
</dbReference>
<accession>A0A074Y998</accession>
<reference evidence="1 2" key="1">
    <citation type="journal article" date="2014" name="BMC Genomics">
        <title>Genome sequencing of four Aureobasidium pullulans varieties: biotechnological potential, stress tolerance, and description of new species.</title>
        <authorList>
            <person name="Gostin Ar C."/>
            <person name="Ohm R.A."/>
            <person name="Kogej T."/>
            <person name="Sonjak S."/>
            <person name="Turk M."/>
            <person name="Zajc J."/>
            <person name="Zalar P."/>
            <person name="Grube M."/>
            <person name="Sun H."/>
            <person name="Han J."/>
            <person name="Sharma A."/>
            <person name="Chiniquy J."/>
            <person name="Ngan C.Y."/>
            <person name="Lipzen A."/>
            <person name="Barry K."/>
            <person name="Grigoriev I.V."/>
            <person name="Gunde-Cimerman N."/>
        </authorList>
    </citation>
    <scope>NUCLEOTIDE SEQUENCE [LARGE SCALE GENOMIC DNA]</scope>
    <source>
        <strain evidence="1 2">EXF-150</strain>
    </source>
</reference>
<keyword evidence="2" id="KW-1185">Reference proteome</keyword>
<dbReference type="RefSeq" id="XP_029759618.1">
    <property type="nucleotide sequence ID" value="XM_029903197.1"/>
</dbReference>
<evidence type="ECO:0000313" key="2">
    <source>
        <dbReference type="Proteomes" id="UP000030706"/>
    </source>
</evidence>
<sequence>MGCGTYILGIDVISCISPVKQNMHLAIMSGSWRKGGQDSIRLSEITDDIAGGDTYMLHSALIDQVIFLPSPVDAKAFRIVVVPSAAAGASTITKTLPKLMVLDVPREHKLDGTMGENAGPYDTAEDVIERVFDDKSMMGGHGKHVIKPDPAEFISNVGNSERRGKGDNVHTRSRQLATAVYEGERTRRFPLFATDWIVLWMERSYSTPTPRVGKERRNL</sequence>
<dbReference type="EMBL" id="KL584984">
    <property type="protein sequence ID" value="KEQ83431.1"/>
    <property type="molecule type" value="Genomic_DNA"/>
</dbReference>
<gene>
    <name evidence="1" type="ORF">M438DRAFT_32815</name>
</gene>
<name>A0A074Y998_AURPU</name>
<proteinExistence type="predicted"/>
<protein>
    <submittedName>
        <fullName evidence="1">Uncharacterized protein</fullName>
    </submittedName>
</protein>